<accession>A0A1I8FHM2</accession>
<protein>
    <submittedName>
        <fullName evidence="4">PDEase_I_N domain-containing protein</fullName>
    </submittedName>
</protein>
<feature type="domain" description="PDE1 N-terminal" evidence="2">
    <location>
        <begin position="203"/>
        <end position="234"/>
    </location>
</feature>
<feature type="region of interest" description="Disordered" evidence="1">
    <location>
        <begin position="15"/>
        <end position="125"/>
    </location>
</feature>
<reference evidence="4" key="1">
    <citation type="submission" date="2016-11" db="UniProtKB">
        <authorList>
            <consortium name="WormBaseParasite"/>
        </authorList>
    </citation>
    <scope>IDENTIFICATION</scope>
</reference>
<feature type="compositionally biased region" description="Polar residues" evidence="1">
    <location>
        <begin position="86"/>
        <end position="98"/>
    </location>
</feature>
<feature type="compositionally biased region" description="Low complexity" evidence="1">
    <location>
        <begin position="49"/>
        <end position="75"/>
    </location>
</feature>
<proteinExistence type="predicted"/>
<feature type="compositionally biased region" description="Basic and acidic residues" evidence="1">
    <location>
        <begin position="103"/>
        <end position="115"/>
    </location>
</feature>
<dbReference type="WBParaSite" id="maker-unitig_35017-snap-gene-0.2-mRNA-1">
    <property type="protein sequence ID" value="maker-unitig_35017-snap-gene-0.2-mRNA-1"/>
    <property type="gene ID" value="maker-unitig_35017-snap-gene-0.2"/>
</dbReference>
<evidence type="ECO:0000313" key="4">
    <source>
        <dbReference type="WBParaSite" id="maker-unitig_35017-snap-gene-0.2-mRNA-1"/>
    </source>
</evidence>
<organism evidence="3 4">
    <name type="scientific">Macrostomum lignano</name>
    <dbReference type="NCBI Taxonomy" id="282301"/>
    <lineage>
        <taxon>Eukaryota</taxon>
        <taxon>Metazoa</taxon>
        <taxon>Spiralia</taxon>
        <taxon>Lophotrochozoa</taxon>
        <taxon>Platyhelminthes</taxon>
        <taxon>Rhabditophora</taxon>
        <taxon>Macrostomorpha</taxon>
        <taxon>Macrostomida</taxon>
        <taxon>Macrostomidae</taxon>
        <taxon>Macrostomum</taxon>
    </lineage>
</organism>
<dbReference type="AlphaFoldDB" id="A0A1I8FHM2"/>
<dbReference type="Proteomes" id="UP000095280">
    <property type="component" value="Unplaced"/>
</dbReference>
<sequence length="237" mass="25954">IKQEFVRLREFLLKPDFVMDFEPGGRNPPPPPPPPLSQAEASLTRDLTPAGKPKAANAAAAAAAQRSAPAGSPSSPHRRGEAGPTARNTPAGDSSSKSFADGGENKNNEMDDQSEKNAGSEPLSGLMYNSLAEGAQHAVRRVRARHRENAFSGHPEASFACFRALKKIARLVEEDTINKELLVQNLRYAVQVLEAVYEDETKRLCNEDDDLPEVSPNEVPSEVRDWLASTFTRRRLR</sequence>
<evidence type="ECO:0000259" key="2">
    <source>
        <dbReference type="Pfam" id="PF08499"/>
    </source>
</evidence>
<dbReference type="Pfam" id="PF08499">
    <property type="entry name" value="PDEase_I_N"/>
    <property type="match status" value="1"/>
</dbReference>
<name>A0A1I8FHM2_9PLAT</name>
<feature type="compositionally biased region" description="Pro residues" evidence="1">
    <location>
        <begin position="26"/>
        <end position="36"/>
    </location>
</feature>
<evidence type="ECO:0000313" key="3">
    <source>
        <dbReference type="Proteomes" id="UP000095280"/>
    </source>
</evidence>
<keyword evidence="3" id="KW-1185">Reference proteome</keyword>
<dbReference type="InterPro" id="IPR013706">
    <property type="entry name" value="PDE1_N"/>
</dbReference>
<evidence type="ECO:0000256" key="1">
    <source>
        <dbReference type="SAM" id="MobiDB-lite"/>
    </source>
</evidence>